<feature type="region of interest" description="Disordered" evidence="1">
    <location>
        <begin position="257"/>
        <end position="296"/>
    </location>
</feature>
<feature type="region of interest" description="Disordered" evidence="1">
    <location>
        <begin position="394"/>
        <end position="416"/>
    </location>
</feature>
<feature type="compositionally biased region" description="Acidic residues" evidence="1">
    <location>
        <begin position="570"/>
        <end position="584"/>
    </location>
</feature>
<feature type="compositionally biased region" description="Basic residues" evidence="1">
    <location>
        <begin position="790"/>
        <end position="802"/>
    </location>
</feature>
<dbReference type="OrthoDB" id="348592at2759"/>
<reference evidence="2" key="1">
    <citation type="submission" date="2013-10" db="EMBL/GenBank/DDBJ databases">
        <title>Genomic analysis of the causative agents of coccidiosis in chickens.</title>
        <authorList>
            <person name="Reid A.J."/>
            <person name="Blake D."/>
            <person name="Billington K."/>
            <person name="Browne H."/>
            <person name="Dunn M."/>
            <person name="Hung S."/>
            <person name="Kawahara F."/>
            <person name="Miranda-Saavedra D."/>
            <person name="Mourier T."/>
            <person name="Nagra H."/>
            <person name="Otto T.D."/>
            <person name="Rawlings N."/>
            <person name="Sanchez A."/>
            <person name="Sanders M."/>
            <person name="Subramaniam C."/>
            <person name="Tay Y."/>
            <person name="Dear P."/>
            <person name="Doerig C."/>
            <person name="Gruber A."/>
            <person name="Parkinson J."/>
            <person name="Shirley M."/>
            <person name="Wan K.L."/>
            <person name="Berriman M."/>
            <person name="Tomley F."/>
            <person name="Pain A."/>
        </authorList>
    </citation>
    <scope>NUCLEOTIDE SEQUENCE [LARGE SCALE GENOMIC DNA]</scope>
    <source>
        <strain evidence="2">Weybridge</strain>
    </source>
</reference>
<reference evidence="2" key="2">
    <citation type="submission" date="2013-10" db="EMBL/GenBank/DDBJ databases">
        <authorList>
            <person name="Aslett M."/>
        </authorList>
    </citation>
    <scope>NUCLEOTIDE SEQUENCE [LARGE SCALE GENOMIC DNA]</scope>
    <source>
        <strain evidence="2">Weybridge</strain>
    </source>
</reference>
<feature type="compositionally biased region" description="Low complexity" evidence="1">
    <location>
        <begin position="739"/>
        <end position="773"/>
    </location>
</feature>
<gene>
    <name evidence="2" type="ORF">EMWEY_00027400</name>
</gene>
<dbReference type="AlphaFoldDB" id="U6MEL6"/>
<dbReference type="OMA" id="FYDYIMS"/>
<feature type="compositionally biased region" description="Acidic residues" evidence="1">
    <location>
        <begin position="315"/>
        <end position="329"/>
    </location>
</feature>
<dbReference type="GeneID" id="25336726"/>
<protein>
    <submittedName>
        <fullName evidence="2">Uncharacterized protein</fullName>
    </submittedName>
</protein>
<dbReference type="PANTHER" id="PTHR46007:SF8">
    <property type="entry name" value="C2H2-TYPE DOMAIN-CONTAINING PROTEIN"/>
    <property type="match status" value="1"/>
</dbReference>
<keyword evidence="3" id="KW-1185">Reference proteome</keyword>
<evidence type="ECO:0000256" key="1">
    <source>
        <dbReference type="SAM" id="MobiDB-lite"/>
    </source>
</evidence>
<dbReference type="InterPro" id="IPR051647">
    <property type="entry name" value="Mediator_comp_sub12"/>
</dbReference>
<feature type="region of interest" description="Disordered" evidence="1">
    <location>
        <begin position="106"/>
        <end position="141"/>
    </location>
</feature>
<name>U6MEL6_EIMMA</name>
<feature type="compositionally biased region" description="Low complexity" evidence="1">
    <location>
        <begin position="397"/>
        <end position="413"/>
    </location>
</feature>
<evidence type="ECO:0000313" key="3">
    <source>
        <dbReference type="Proteomes" id="UP000030763"/>
    </source>
</evidence>
<feature type="compositionally biased region" description="Low complexity" evidence="1">
    <location>
        <begin position="330"/>
        <end position="358"/>
    </location>
</feature>
<sequence length="802" mass="87885">MPSKPPKGKARGKKAASKAAAARKVKEPFVAALGHPPALGAWRPLPLEEQIDAFAAAAAAGPNARGVLSSGKPAAPHYFFLPSRSTVAAVGTEDAAAGAAATGGAALAGKEGKPQHRSAPLNRQGAAATTTEKKSAAADATLDPSAAASTAAAADDAALRGGCVHVSSKFNSMLATLNSLQQKLAEQASSSSSSSSIDETDPTAISDRVVYTELQRLLLLLQQPNALRSHLRHLDDVYKWYQKFCCPEEQQQQQQQQKQQKQTEQEQQQQELPQQQQEEPSVLLGGSPLEPATIPLPGSAFWQQQLLLLQLEGDDEDDEDDMEDYEQLEEQQQQQEQQQQPEQQQQQQPEQQQQQTEQQTDNAFYDYIMSHIPICTAADKLRLYRMKLLFRPSPAKQQQQQQQQHPESSSSSSTCPFDYKIPCGNTPWGLVLPRNEDEEEETPEVATRPLQYQYQEGSFARSIAARYPASDRRSLVEAQLHQRWFAARQREHVAAEKEAEKKEQIAAWQTHRDAIERHVQGTMKSIWTTVEPTTTQRAFMKQRYRAMQQRHTVATCSPEVSPRVQNKAAEEEEEDDDPWFDDEQQQLQQHEQKQQLLQQQRHHTFAAGDPRSVVHTIKPPVGSRNPDGSSEGAASTATSGAATAVTTAAPISTVATSAAATSVAAAVISFEPNAEASAASRRRIAAVEKDCPSAMSAPVLQQPSVFDALAAYRQQQQQQLLLLRQKKMGKKGKGGGGAAAKKPPAKGKGAASAKGNSNQQQQQQLQQQQLLLLPPLPFRLADPAEQAAKPKPKKRKTHKKKK</sequence>
<feature type="compositionally biased region" description="Basic residues" evidence="1">
    <location>
        <begin position="1"/>
        <end position="16"/>
    </location>
</feature>
<proteinExistence type="predicted"/>
<accession>U6MEL6</accession>
<dbReference type="GO" id="GO:0003713">
    <property type="term" value="F:transcription coactivator activity"/>
    <property type="evidence" value="ECO:0007669"/>
    <property type="project" value="TreeGrafter"/>
</dbReference>
<dbReference type="EMBL" id="HG721273">
    <property type="protein sequence ID" value="CDJ60090.1"/>
    <property type="molecule type" value="Genomic_DNA"/>
</dbReference>
<dbReference type="VEuPathDB" id="ToxoDB:EMWEY_00027400"/>
<feature type="compositionally biased region" description="Low complexity" evidence="1">
    <location>
        <begin position="585"/>
        <end position="599"/>
    </location>
</feature>
<feature type="region of interest" description="Disordered" evidence="1">
    <location>
        <begin position="551"/>
        <end position="636"/>
    </location>
</feature>
<dbReference type="GO" id="GO:0045944">
    <property type="term" value="P:positive regulation of transcription by RNA polymerase II"/>
    <property type="evidence" value="ECO:0007669"/>
    <property type="project" value="TreeGrafter"/>
</dbReference>
<feature type="compositionally biased region" description="Low complexity" evidence="1">
    <location>
        <begin position="257"/>
        <end position="279"/>
    </location>
</feature>
<feature type="region of interest" description="Disordered" evidence="1">
    <location>
        <begin position="315"/>
        <end position="358"/>
    </location>
</feature>
<dbReference type="RefSeq" id="XP_013336735.1">
    <property type="nucleotide sequence ID" value="XM_013481281.1"/>
</dbReference>
<organism evidence="2 3">
    <name type="scientific">Eimeria maxima</name>
    <name type="common">Coccidian parasite</name>
    <dbReference type="NCBI Taxonomy" id="5804"/>
    <lineage>
        <taxon>Eukaryota</taxon>
        <taxon>Sar</taxon>
        <taxon>Alveolata</taxon>
        <taxon>Apicomplexa</taxon>
        <taxon>Conoidasida</taxon>
        <taxon>Coccidia</taxon>
        <taxon>Eucoccidiorida</taxon>
        <taxon>Eimeriorina</taxon>
        <taxon>Eimeriidae</taxon>
        <taxon>Eimeria</taxon>
    </lineage>
</organism>
<dbReference type="GO" id="GO:0016592">
    <property type="term" value="C:mediator complex"/>
    <property type="evidence" value="ECO:0007669"/>
    <property type="project" value="TreeGrafter"/>
</dbReference>
<evidence type="ECO:0000313" key="2">
    <source>
        <dbReference type="EMBL" id="CDJ60090.1"/>
    </source>
</evidence>
<feature type="region of interest" description="Disordered" evidence="1">
    <location>
        <begin position="727"/>
        <end position="802"/>
    </location>
</feature>
<feature type="region of interest" description="Disordered" evidence="1">
    <location>
        <begin position="1"/>
        <end position="21"/>
    </location>
</feature>
<dbReference type="Proteomes" id="UP000030763">
    <property type="component" value="Unassembled WGS sequence"/>
</dbReference>
<dbReference type="PANTHER" id="PTHR46007">
    <property type="entry name" value="MEDIATOR OF RNA POLYMERASE II TRANSCRIPTION SUBUNIT 12"/>
    <property type="match status" value="1"/>
</dbReference>